<dbReference type="eggNOG" id="KOG1609">
    <property type="taxonomic scope" value="Eukaryota"/>
</dbReference>
<dbReference type="HOGENOM" id="CLU_3336097_0_0_1"/>
<organism evidence="2">
    <name type="scientific">Caenorhabditis remanei</name>
    <name type="common">Caenorhabditis vulgaris</name>
    <dbReference type="NCBI Taxonomy" id="31234"/>
    <lineage>
        <taxon>Eukaryota</taxon>
        <taxon>Metazoa</taxon>
        <taxon>Ecdysozoa</taxon>
        <taxon>Nematoda</taxon>
        <taxon>Chromadorea</taxon>
        <taxon>Rhabditida</taxon>
        <taxon>Rhabditina</taxon>
        <taxon>Rhabditomorpha</taxon>
        <taxon>Rhabditoidea</taxon>
        <taxon>Rhabditidae</taxon>
        <taxon>Peloderinae</taxon>
        <taxon>Caenorhabditis</taxon>
    </lineage>
</organism>
<sequence>MEDFNASLGPAVCRICMCGETSIPYLGKQAGEPAHFSL</sequence>
<evidence type="ECO:0000313" key="1">
    <source>
        <dbReference type="EMBL" id="EFO90651.1"/>
    </source>
</evidence>
<keyword evidence="2" id="KW-1185">Reference proteome</keyword>
<gene>
    <name evidence="1" type="ORF">CRE_08246</name>
</gene>
<evidence type="ECO:0000313" key="2">
    <source>
        <dbReference type="Proteomes" id="UP000008281"/>
    </source>
</evidence>
<reference evidence="1" key="1">
    <citation type="submission" date="2007-07" db="EMBL/GenBank/DDBJ databases">
        <title>PCAP assembly of the Caenorhabditis remanei genome.</title>
        <authorList>
            <consortium name="The Caenorhabditis remanei Sequencing Consortium"/>
            <person name="Wilson R.K."/>
        </authorList>
    </citation>
    <scope>NUCLEOTIDE SEQUENCE [LARGE SCALE GENOMIC DNA]</scope>
    <source>
        <strain evidence="1">PB4641</strain>
    </source>
</reference>
<protein>
    <submittedName>
        <fullName evidence="1">Uncharacterized protein</fullName>
    </submittedName>
</protein>
<proteinExistence type="predicted"/>
<name>E3M390_CAERE</name>
<accession>E3M390</accession>
<dbReference type="OrthoDB" id="273089at2759"/>
<dbReference type="STRING" id="31234.E3M390"/>
<dbReference type="EMBL" id="DS268423">
    <property type="protein sequence ID" value="EFO90651.1"/>
    <property type="molecule type" value="Genomic_DNA"/>
</dbReference>
<dbReference type="AlphaFoldDB" id="E3M390"/>
<dbReference type="InParanoid" id="E3M390"/>
<dbReference type="Proteomes" id="UP000008281">
    <property type="component" value="Unassembled WGS sequence"/>
</dbReference>